<dbReference type="Proteomes" id="UP000008068">
    <property type="component" value="Unassembled WGS sequence"/>
</dbReference>
<dbReference type="EMBL" id="GL379797">
    <property type="protein sequence ID" value="EGT32498.1"/>
    <property type="molecule type" value="Genomic_DNA"/>
</dbReference>
<name>G0MJS4_CAEBE</name>
<gene>
    <name evidence="1" type="ORF">CAEBREN_16651</name>
</gene>
<sequence>MLMEIKELCGQSDYEKYRKVQMELANAMRLCEFDTTS</sequence>
<dbReference type="AlphaFoldDB" id="G0MJS4"/>
<reference evidence="2" key="1">
    <citation type="submission" date="2011-07" db="EMBL/GenBank/DDBJ databases">
        <authorList>
            <consortium name="Caenorhabditis brenneri Sequencing and Analysis Consortium"/>
            <person name="Wilson R.K."/>
        </authorList>
    </citation>
    <scope>NUCLEOTIDE SEQUENCE [LARGE SCALE GENOMIC DNA]</scope>
    <source>
        <strain evidence="2">PB2801</strain>
    </source>
</reference>
<protein>
    <submittedName>
        <fullName evidence="1">Uncharacterized protein</fullName>
    </submittedName>
</protein>
<evidence type="ECO:0000313" key="2">
    <source>
        <dbReference type="Proteomes" id="UP000008068"/>
    </source>
</evidence>
<keyword evidence="2" id="KW-1185">Reference proteome</keyword>
<organism evidence="2">
    <name type="scientific">Caenorhabditis brenneri</name>
    <name type="common">Nematode worm</name>
    <dbReference type="NCBI Taxonomy" id="135651"/>
    <lineage>
        <taxon>Eukaryota</taxon>
        <taxon>Metazoa</taxon>
        <taxon>Ecdysozoa</taxon>
        <taxon>Nematoda</taxon>
        <taxon>Chromadorea</taxon>
        <taxon>Rhabditida</taxon>
        <taxon>Rhabditina</taxon>
        <taxon>Rhabditomorpha</taxon>
        <taxon>Rhabditoidea</taxon>
        <taxon>Rhabditidae</taxon>
        <taxon>Peloderinae</taxon>
        <taxon>Caenorhabditis</taxon>
    </lineage>
</organism>
<dbReference type="InParanoid" id="G0MJS4"/>
<proteinExistence type="predicted"/>
<dbReference type="HOGENOM" id="CLU_3351553_0_0_1"/>
<accession>G0MJS4</accession>
<evidence type="ECO:0000313" key="1">
    <source>
        <dbReference type="EMBL" id="EGT32498.1"/>
    </source>
</evidence>